<accession>A0A0L6VBB2</accession>
<evidence type="ECO:0000256" key="1">
    <source>
        <dbReference type="SAM" id="SignalP"/>
    </source>
</evidence>
<proteinExistence type="predicted"/>
<keyword evidence="1" id="KW-0732">Signal</keyword>
<feature type="chain" id="PRO_5005568353" evidence="1">
    <location>
        <begin position="17"/>
        <end position="241"/>
    </location>
</feature>
<protein>
    <submittedName>
        <fullName evidence="2">Uncharacterized protein</fullName>
    </submittedName>
</protein>
<evidence type="ECO:0000313" key="3">
    <source>
        <dbReference type="Proteomes" id="UP000037035"/>
    </source>
</evidence>
<name>A0A0L6VBB2_9BASI</name>
<comment type="caution">
    <text evidence="2">The sequence shown here is derived from an EMBL/GenBank/DDBJ whole genome shotgun (WGS) entry which is preliminary data.</text>
</comment>
<keyword evidence="3" id="KW-1185">Reference proteome</keyword>
<dbReference type="STRING" id="27349.A0A0L6VBB2"/>
<dbReference type="AlphaFoldDB" id="A0A0L6VBB2"/>
<sequence>MLIFPVVGLQIAQIICLMVAFGCKRRDNACRSRMYLNYIGISCSRKTAHLGLLFSPSICINNINFQQSIHTESVGRASTMFHGTWGYIHRLPHNFFNSLKQEELSLSALKLALRNALSLEVHPRHFSPTYANSTHLASTLKSQTTRVILWYISEPTNKHQLLAIQPPPIRRMPATKCPLKMHKLMMAGLTNEGFFSQLRLRIPAGYSKGGKAPGKTLADVSLKYSGITGKDWRSILLEKIT</sequence>
<feature type="signal peptide" evidence="1">
    <location>
        <begin position="1"/>
        <end position="16"/>
    </location>
</feature>
<dbReference type="EMBL" id="LAVV01007025">
    <property type="protein sequence ID" value="KNZ57400.1"/>
    <property type="molecule type" value="Genomic_DNA"/>
</dbReference>
<dbReference type="Proteomes" id="UP000037035">
    <property type="component" value="Unassembled WGS sequence"/>
</dbReference>
<dbReference type="VEuPathDB" id="FungiDB:VP01_216g5"/>
<reference evidence="2 3" key="1">
    <citation type="submission" date="2015-08" db="EMBL/GenBank/DDBJ databases">
        <title>Next Generation Sequencing and Analysis of the Genome of Puccinia sorghi L Schw, the Causal Agent of Maize Common Rust.</title>
        <authorList>
            <person name="Rochi L."/>
            <person name="Burguener G."/>
            <person name="Darino M."/>
            <person name="Turjanski A."/>
            <person name="Kreff E."/>
            <person name="Dieguez M.J."/>
            <person name="Sacco F."/>
        </authorList>
    </citation>
    <scope>NUCLEOTIDE SEQUENCE [LARGE SCALE GENOMIC DNA]</scope>
    <source>
        <strain evidence="2 3">RO10H11247</strain>
    </source>
</reference>
<dbReference type="OrthoDB" id="2513707at2759"/>
<evidence type="ECO:0000313" key="2">
    <source>
        <dbReference type="EMBL" id="KNZ57400.1"/>
    </source>
</evidence>
<organism evidence="2 3">
    <name type="scientific">Puccinia sorghi</name>
    <dbReference type="NCBI Taxonomy" id="27349"/>
    <lineage>
        <taxon>Eukaryota</taxon>
        <taxon>Fungi</taxon>
        <taxon>Dikarya</taxon>
        <taxon>Basidiomycota</taxon>
        <taxon>Pucciniomycotina</taxon>
        <taxon>Pucciniomycetes</taxon>
        <taxon>Pucciniales</taxon>
        <taxon>Pucciniaceae</taxon>
        <taxon>Puccinia</taxon>
    </lineage>
</organism>
<gene>
    <name evidence="2" type="ORF">VP01_216g5</name>
</gene>